<dbReference type="GO" id="GO:0006281">
    <property type="term" value="P:DNA repair"/>
    <property type="evidence" value="ECO:0007669"/>
    <property type="project" value="UniProtKB-KW"/>
</dbReference>
<dbReference type="Proteomes" id="UP000823749">
    <property type="component" value="Chromosome 4"/>
</dbReference>
<comment type="caution">
    <text evidence="4">The sequence shown here is derived from an EMBL/GenBank/DDBJ whole genome shotgun (WGS) entry which is preliminary data.</text>
</comment>
<dbReference type="Gene3D" id="3.40.50.300">
    <property type="entry name" value="P-loop containing nucleotide triphosphate hydrolases"/>
    <property type="match status" value="1"/>
</dbReference>
<keyword evidence="5" id="KW-1185">Reference proteome</keyword>
<organism evidence="4 5">
    <name type="scientific">Rhododendron griersonianum</name>
    <dbReference type="NCBI Taxonomy" id="479676"/>
    <lineage>
        <taxon>Eukaryota</taxon>
        <taxon>Viridiplantae</taxon>
        <taxon>Streptophyta</taxon>
        <taxon>Embryophyta</taxon>
        <taxon>Tracheophyta</taxon>
        <taxon>Spermatophyta</taxon>
        <taxon>Magnoliopsida</taxon>
        <taxon>eudicotyledons</taxon>
        <taxon>Gunneridae</taxon>
        <taxon>Pentapetalae</taxon>
        <taxon>asterids</taxon>
        <taxon>Ericales</taxon>
        <taxon>Ericaceae</taxon>
        <taxon>Ericoideae</taxon>
        <taxon>Rhodoreae</taxon>
        <taxon>Rhododendron</taxon>
    </lineage>
</organism>
<feature type="domain" description="DNA helicase Pif1-like DEAD-box helicase" evidence="3">
    <location>
        <begin position="106"/>
        <end position="266"/>
    </location>
</feature>
<keyword evidence="1" id="KW-0233">DNA recombination</keyword>
<comment type="similarity">
    <text evidence="1">Belongs to the helicase family.</text>
</comment>
<proteinExistence type="inferred from homology"/>
<name>A0AAV6KH01_9ERIC</name>
<dbReference type="PANTHER" id="PTHR10492">
    <property type="match status" value="1"/>
</dbReference>
<dbReference type="AlphaFoldDB" id="A0AAV6KH01"/>
<dbReference type="SUPFAM" id="SSF53098">
    <property type="entry name" value="Ribonuclease H-like"/>
    <property type="match status" value="1"/>
</dbReference>
<comment type="catalytic activity">
    <reaction evidence="1">
        <text>ATP + H2O = ADP + phosphate + H(+)</text>
        <dbReference type="Rhea" id="RHEA:13065"/>
        <dbReference type="ChEBI" id="CHEBI:15377"/>
        <dbReference type="ChEBI" id="CHEBI:15378"/>
        <dbReference type="ChEBI" id="CHEBI:30616"/>
        <dbReference type="ChEBI" id="CHEBI:43474"/>
        <dbReference type="ChEBI" id="CHEBI:456216"/>
        <dbReference type="EC" id="5.6.2.3"/>
    </reaction>
</comment>
<comment type="cofactor">
    <cofactor evidence="1">
        <name>Mg(2+)</name>
        <dbReference type="ChEBI" id="CHEBI:18420"/>
    </cofactor>
</comment>
<dbReference type="GO" id="GO:0000723">
    <property type="term" value="P:telomere maintenance"/>
    <property type="evidence" value="ECO:0007669"/>
    <property type="project" value="InterPro"/>
</dbReference>
<dbReference type="PANTHER" id="PTHR10492:SF94">
    <property type="entry name" value="ATP-DEPENDENT DNA HELICASE"/>
    <property type="match status" value="1"/>
</dbReference>
<feature type="chain" id="PRO_5043327740" description="ATP-dependent DNA helicase" evidence="2">
    <location>
        <begin position="19"/>
        <end position="531"/>
    </location>
</feature>
<reference evidence="4" key="1">
    <citation type="submission" date="2020-08" db="EMBL/GenBank/DDBJ databases">
        <title>Plant Genome Project.</title>
        <authorList>
            <person name="Zhang R.-G."/>
        </authorList>
    </citation>
    <scope>NUCLEOTIDE SEQUENCE</scope>
    <source>
        <strain evidence="4">WSP0</strain>
        <tissue evidence="4">Leaf</tissue>
    </source>
</reference>
<evidence type="ECO:0000313" key="5">
    <source>
        <dbReference type="Proteomes" id="UP000823749"/>
    </source>
</evidence>
<dbReference type="InterPro" id="IPR012337">
    <property type="entry name" value="RNaseH-like_sf"/>
</dbReference>
<keyword evidence="1" id="KW-0067">ATP-binding</keyword>
<dbReference type="GO" id="GO:0005524">
    <property type="term" value="F:ATP binding"/>
    <property type="evidence" value="ECO:0007669"/>
    <property type="project" value="UniProtKB-KW"/>
</dbReference>
<evidence type="ECO:0000259" key="3">
    <source>
        <dbReference type="Pfam" id="PF05970"/>
    </source>
</evidence>
<keyword evidence="1" id="KW-0227">DNA damage</keyword>
<gene>
    <name evidence="4" type="ORF">RHGRI_010040</name>
</gene>
<dbReference type="GO" id="GO:0043139">
    <property type="term" value="F:5'-3' DNA helicase activity"/>
    <property type="evidence" value="ECO:0007669"/>
    <property type="project" value="UniProtKB-EC"/>
</dbReference>
<dbReference type="InterPro" id="IPR027417">
    <property type="entry name" value="P-loop_NTPase"/>
</dbReference>
<dbReference type="GO" id="GO:0016787">
    <property type="term" value="F:hydrolase activity"/>
    <property type="evidence" value="ECO:0007669"/>
    <property type="project" value="UniProtKB-KW"/>
</dbReference>
<feature type="signal peptide" evidence="2">
    <location>
        <begin position="1"/>
        <end position="18"/>
    </location>
</feature>
<dbReference type="EC" id="5.6.2.3" evidence="1"/>
<evidence type="ECO:0000256" key="1">
    <source>
        <dbReference type="RuleBase" id="RU363044"/>
    </source>
</evidence>
<keyword evidence="1" id="KW-0547">Nucleotide-binding</keyword>
<evidence type="ECO:0000313" key="4">
    <source>
        <dbReference type="EMBL" id="KAG5551811.1"/>
    </source>
</evidence>
<dbReference type="InterPro" id="IPR010285">
    <property type="entry name" value="DNA_helicase_pif1-like_DEAD"/>
</dbReference>
<keyword evidence="2" id="KW-0732">Signal</keyword>
<protein>
    <recommendedName>
        <fullName evidence="1">ATP-dependent DNA helicase</fullName>
        <ecNumber evidence="1">5.6.2.3</ecNumber>
    </recommendedName>
</protein>
<dbReference type="EMBL" id="JACTNZ010000004">
    <property type="protein sequence ID" value="KAG5551811.1"/>
    <property type="molecule type" value="Genomic_DNA"/>
</dbReference>
<dbReference type="GO" id="GO:0006310">
    <property type="term" value="P:DNA recombination"/>
    <property type="evidence" value="ECO:0007669"/>
    <property type="project" value="UniProtKB-KW"/>
</dbReference>
<keyword evidence="1" id="KW-0347">Helicase</keyword>
<keyword evidence="1" id="KW-0378">Hydrolase</keyword>
<dbReference type="SUPFAM" id="SSF52540">
    <property type="entry name" value="P-loop containing nucleoside triphosphate hydrolases"/>
    <property type="match status" value="1"/>
</dbReference>
<keyword evidence="1" id="KW-0234">DNA repair</keyword>
<evidence type="ECO:0000256" key="2">
    <source>
        <dbReference type="SAM" id="SignalP"/>
    </source>
</evidence>
<sequence length="531" mass="58980">MPNSLRQLFCTILVFCGALSPKELLLKFEEPLTEDYVKKQKMVPIEARQCLLRFVKSTLESMGKTLQDFGLDDLLVAETQHDRLCKEILDEQHIDVSELDLLSVSKLNSDQTRAYREILQAVRKNDGTCFFIDGPGGTGKTFLYRALLATIRSTKSIALATATSGVAPSILPNGRTAHSRFKIPLERDRKLTCNVGKQTSLAKLLRATSLIIWDEASMAKRQIIEALDNLLRDITEVDSLFGGKVVVLGGDFRQVLPVIPKGFQLATKGSSTFSFNPPIPAAEKLRAWMSEHPSETAGEEDAEEDIFELEEDVTQPPLKKQRAPRSKDGLKVIASLVSKIRDSVRYLKRSPSGKQKFDLAVSQLKLNGLKKVPMDVSIRWNSTYEMLEAALPLRDAFARLDLIDKNYDHNPSDEEWEIATIIYQDAIQPFVAGVITKQNSNNACAMGSFTEHEGEIMATLEGPFPIVLGARLKANNYQHKTGSIVATVFPQDAEGMFGIIAEYTRENIQQGDLSAAAIEKLCQGVEYAVQV</sequence>
<accession>A0AAV6KH01</accession>
<dbReference type="Pfam" id="PF05970">
    <property type="entry name" value="PIF1"/>
    <property type="match status" value="1"/>
</dbReference>